<dbReference type="InterPro" id="IPR024119">
    <property type="entry name" value="TF_DEAF-1"/>
</dbReference>
<reference evidence="6 7" key="1">
    <citation type="journal article" date="2019" name="Nat. Ecol. Evol.">
        <title>Megaphylogeny resolves global patterns of mushroom evolution.</title>
        <authorList>
            <person name="Varga T."/>
            <person name="Krizsan K."/>
            <person name="Foldi C."/>
            <person name="Dima B."/>
            <person name="Sanchez-Garcia M."/>
            <person name="Sanchez-Ramirez S."/>
            <person name="Szollosi G.J."/>
            <person name="Szarkandi J.G."/>
            <person name="Papp V."/>
            <person name="Albert L."/>
            <person name="Andreopoulos W."/>
            <person name="Angelini C."/>
            <person name="Antonin V."/>
            <person name="Barry K.W."/>
            <person name="Bougher N.L."/>
            <person name="Buchanan P."/>
            <person name="Buyck B."/>
            <person name="Bense V."/>
            <person name="Catcheside P."/>
            <person name="Chovatia M."/>
            <person name="Cooper J."/>
            <person name="Damon W."/>
            <person name="Desjardin D."/>
            <person name="Finy P."/>
            <person name="Geml J."/>
            <person name="Haridas S."/>
            <person name="Hughes K."/>
            <person name="Justo A."/>
            <person name="Karasinski D."/>
            <person name="Kautmanova I."/>
            <person name="Kiss B."/>
            <person name="Kocsube S."/>
            <person name="Kotiranta H."/>
            <person name="LaButti K.M."/>
            <person name="Lechner B.E."/>
            <person name="Liimatainen K."/>
            <person name="Lipzen A."/>
            <person name="Lukacs Z."/>
            <person name="Mihaltcheva S."/>
            <person name="Morgado L.N."/>
            <person name="Niskanen T."/>
            <person name="Noordeloos M.E."/>
            <person name="Ohm R.A."/>
            <person name="Ortiz-Santana B."/>
            <person name="Ovrebo C."/>
            <person name="Racz N."/>
            <person name="Riley R."/>
            <person name="Savchenko A."/>
            <person name="Shiryaev A."/>
            <person name="Soop K."/>
            <person name="Spirin V."/>
            <person name="Szebenyi C."/>
            <person name="Tomsovsky M."/>
            <person name="Tulloss R.E."/>
            <person name="Uehling J."/>
            <person name="Grigoriev I.V."/>
            <person name="Vagvolgyi C."/>
            <person name="Papp T."/>
            <person name="Martin F.M."/>
            <person name="Miettinen O."/>
            <person name="Hibbett D.S."/>
            <person name="Nagy L.G."/>
        </authorList>
    </citation>
    <scope>NUCLEOTIDE SEQUENCE [LARGE SCALE GENOMIC DNA]</scope>
    <source>
        <strain evidence="6 7">CBS 962.96</strain>
    </source>
</reference>
<dbReference type="GO" id="GO:0005634">
    <property type="term" value="C:nucleus"/>
    <property type="evidence" value="ECO:0007669"/>
    <property type="project" value="TreeGrafter"/>
</dbReference>
<dbReference type="GO" id="GO:0008270">
    <property type="term" value="F:zinc ion binding"/>
    <property type="evidence" value="ECO:0007669"/>
    <property type="project" value="UniProtKB-KW"/>
</dbReference>
<evidence type="ECO:0000256" key="4">
    <source>
        <dbReference type="PROSITE-ProRule" id="PRU00134"/>
    </source>
</evidence>
<evidence type="ECO:0000313" key="6">
    <source>
        <dbReference type="EMBL" id="THU99101.1"/>
    </source>
</evidence>
<dbReference type="SUPFAM" id="SSF144232">
    <property type="entry name" value="HIT/MYND zinc finger-like"/>
    <property type="match status" value="1"/>
</dbReference>
<organism evidence="6 7">
    <name type="scientific">Dendrothele bispora (strain CBS 962.96)</name>
    <dbReference type="NCBI Taxonomy" id="1314807"/>
    <lineage>
        <taxon>Eukaryota</taxon>
        <taxon>Fungi</taxon>
        <taxon>Dikarya</taxon>
        <taxon>Basidiomycota</taxon>
        <taxon>Agaricomycotina</taxon>
        <taxon>Agaricomycetes</taxon>
        <taxon>Agaricomycetidae</taxon>
        <taxon>Agaricales</taxon>
        <taxon>Agaricales incertae sedis</taxon>
        <taxon>Dendrothele</taxon>
    </lineage>
</organism>
<evidence type="ECO:0000256" key="3">
    <source>
        <dbReference type="ARBA" id="ARBA00022833"/>
    </source>
</evidence>
<dbReference type="OrthoDB" id="5231159at2759"/>
<dbReference type="AlphaFoldDB" id="A0A4S8MA87"/>
<dbReference type="GO" id="GO:0000981">
    <property type="term" value="F:DNA-binding transcription factor activity, RNA polymerase II-specific"/>
    <property type="evidence" value="ECO:0007669"/>
    <property type="project" value="TreeGrafter"/>
</dbReference>
<evidence type="ECO:0000313" key="7">
    <source>
        <dbReference type="Proteomes" id="UP000297245"/>
    </source>
</evidence>
<dbReference type="PANTHER" id="PTHR10237">
    <property type="entry name" value="DEFORMED EPIDERMAL AUTOREGULATORY FACTOR 1 HOMOLOG SUPPRESSIN"/>
    <property type="match status" value="1"/>
</dbReference>
<evidence type="ECO:0000256" key="1">
    <source>
        <dbReference type="ARBA" id="ARBA00022723"/>
    </source>
</evidence>
<dbReference type="Proteomes" id="UP000297245">
    <property type="component" value="Unassembled WGS sequence"/>
</dbReference>
<keyword evidence="2 4" id="KW-0863">Zinc-finger</keyword>
<proteinExistence type="predicted"/>
<keyword evidence="1" id="KW-0479">Metal-binding</keyword>
<gene>
    <name evidence="6" type="ORF">K435DRAFT_777092</name>
</gene>
<name>A0A4S8MA87_DENBC</name>
<keyword evidence="3" id="KW-0862">Zinc</keyword>
<feature type="domain" description="MYND-type" evidence="5">
    <location>
        <begin position="42"/>
        <end position="80"/>
    </location>
</feature>
<protein>
    <recommendedName>
        <fullName evidence="5">MYND-type domain-containing protein</fullName>
    </recommendedName>
</protein>
<keyword evidence="7" id="KW-1185">Reference proteome</keyword>
<dbReference type="Pfam" id="PF01753">
    <property type="entry name" value="zf-MYND"/>
    <property type="match status" value="1"/>
</dbReference>
<dbReference type="Gene3D" id="6.10.140.2220">
    <property type="match status" value="1"/>
</dbReference>
<dbReference type="PROSITE" id="PS50865">
    <property type="entry name" value="ZF_MYND_2"/>
    <property type="match status" value="1"/>
</dbReference>
<accession>A0A4S8MA87</accession>
<dbReference type="PROSITE" id="PS01360">
    <property type="entry name" value="ZF_MYND_1"/>
    <property type="match status" value="1"/>
</dbReference>
<sequence>MTSTPRFITIKAPGNEELSRQLTSLLPPDAIQSNRAAIQKICYKCEKSTEDLKKCGKCKAVWYCSEQCQRADWKNHKPICNSADPEGFVRLQKLSQIFMANPILMLYIQKYCALTFGLTDSESDPNQPRRIFVDIGIEPVDITKCNQLFCTNDDVPTPIRGMVQVTTITKHPESELIPEDRMVIWRHSRKQVCDDGQDGEPVILVEYRLRENQSTITTAVTIPPPVLQMVRERKPYQCVSGIRGQFEKAMTEDNVLEMLNMMIRQDKRNQFRLQTDMVTSDIDIIQKIKQGGELSNSMKRFLLKRNREDIYKPILACSQSLSA</sequence>
<dbReference type="InterPro" id="IPR058518">
    <property type="entry name" value="DUF8205"/>
</dbReference>
<dbReference type="PANTHER" id="PTHR10237:SF14">
    <property type="entry name" value="MYND-TYPE DOMAIN-CONTAINING PROTEIN"/>
    <property type="match status" value="1"/>
</dbReference>
<evidence type="ECO:0000259" key="5">
    <source>
        <dbReference type="PROSITE" id="PS50865"/>
    </source>
</evidence>
<dbReference type="EMBL" id="ML179124">
    <property type="protein sequence ID" value="THU99101.1"/>
    <property type="molecule type" value="Genomic_DNA"/>
</dbReference>
<evidence type="ECO:0000256" key="2">
    <source>
        <dbReference type="ARBA" id="ARBA00022771"/>
    </source>
</evidence>
<dbReference type="Pfam" id="PF26632">
    <property type="entry name" value="DUF8205"/>
    <property type="match status" value="1"/>
</dbReference>
<dbReference type="InterPro" id="IPR002893">
    <property type="entry name" value="Znf_MYND"/>
</dbReference>